<dbReference type="GO" id="GO:0071949">
    <property type="term" value="F:FAD binding"/>
    <property type="evidence" value="ECO:0007669"/>
    <property type="project" value="InterPro"/>
</dbReference>
<dbReference type="EMBL" id="FOIE01000009">
    <property type="protein sequence ID" value="SET88818.1"/>
    <property type="molecule type" value="Genomic_DNA"/>
</dbReference>
<dbReference type="Pfam" id="PF01494">
    <property type="entry name" value="FAD_binding_3"/>
    <property type="match status" value="1"/>
</dbReference>
<dbReference type="GO" id="GO:0008688">
    <property type="term" value="F:3-(3-hydroxyphenyl)propionate hydroxylase activity"/>
    <property type="evidence" value="ECO:0007669"/>
    <property type="project" value="TreeGrafter"/>
</dbReference>
<keyword evidence="1" id="KW-0560">Oxidoreductase</keyword>
<proteinExistence type="predicted"/>
<name>A0A1I0HX37_9ACTN</name>
<dbReference type="SUPFAM" id="SSF51905">
    <property type="entry name" value="FAD/NAD(P)-binding domain"/>
    <property type="match status" value="1"/>
</dbReference>
<protein>
    <submittedName>
        <fullName evidence="3">3-(3-hydroxy-phenyl)propionate hydroxylase</fullName>
    </submittedName>
</protein>
<dbReference type="Proteomes" id="UP000198507">
    <property type="component" value="Unassembled WGS sequence"/>
</dbReference>
<dbReference type="RefSeq" id="WP_091447615.1">
    <property type="nucleotide sequence ID" value="NZ_FOIE01000009.1"/>
</dbReference>
<evidence type="ECO:0000313" key="3">
    <source>
        <dbReference type="EMBL" id="SET88818.1"/>
    </source>
</evidence>
<keyword evidence="4" id="KW-1185">Reference proteome</keyword>
<sequence>MSRAPVVVVGAGPVGLTAALLLARRGLAVVVLERQPAPYGLPRAVHLDDEALRALADAGVADGFLALSRPVRGLRLLDGRRRVLAGFARSPSSGRHGWPQGSMFSQPDLEELLLAAVRREPAVELRPGCELVDLRQDDGVTLTVRERASGARSRVRAAAVLGCDGANSTVRALIGACMRDLGRPDRWLVADLRSPEPLPLWPGVHQVCDPHRAATAMPVAGDRYRFEFRLLTGETRDDLAARLPGLLAPWGAAGAEVVRVAEYVYRAQVADRWRAGRVLLAGDAAHLTPPFIGQGLGLGLRDVHQLVWKLAAVLAGTAPERLLDTHQAERAPHARAMVRLALLVGRLMTGGGRGAAVLRRAVLAGVGRVPAVARFATDSRTPPLRRGPLVDRRGRAGRRLAGTLLPRAAVVDQGRRVPVDDVLGPGTARLRLLAPGRLAVRPSGEREVEVADVEGVLTAWLRGAGAAAVVVRPDRIVLSAS</sequence>
<evidence type="ECO:0000256" key="1">
    <source>
        <dbReference type="ARBA" id="ARBA00023002"/>
    </source>
</evidence>
<dbReference type="NCBIfam" id="NF004829">
    <property type="entry name" value="PRK06183.1-3"/>
    <property type="match status" value="1"/>
</dbReference>
<dbReference type="GO" id="GO:0019622">
    <property type="term" value="P:3-(3-hydroxy)phenylpropionate catabolic process"/>
    <property type="evidence" value="ECO:0007669"/>
    <property type="project" value="TreeGrafter"/>
</dbReference>
<dbReference type="AlphaFoldDB" id="A0A1I0HX37"/>
<dbReference type="PANTHER" id="PTHR43476">
    <property type="entry name" value="3-(3-HYDROXY-PHENYL)PROPIONATE/3-HYDROXYCINNAMIC ACID HYDROXYLASE"/>
    <property type="match status" value="1"/>
</dbReference>
<dbReference type="PRINTS" id="PR00420">
    <property type="entry name" value="RNGMNOXGNASE"/>
</dbReference>
<dbReference type="InterPro" id="IPR002938">
    <property type="entry name" value="FAD-bd"/>
</dbReference>
<dbReference type="InterPro" id="IPR050631">
    <property type="entry name" value="PheA/TfdB_FAD_monoxygenase"/>
</dbReference>
<dbReference type="Gene3D" id="3.30.70.2450">
    <property type="match status" value="1"/>
</dbReference>
<organism evidence="3 4">
    <name type="scientific">Geodermatophilus poikilotrophus</name>
    <dbReference type="NCBI Taxonomy" id="1333667"/>
    <lineage>
        <taxon>Bacteria</taxon>
        <taxon>Bacillati</taxon>
        <taxon>Actinomycetota</taxon>
        <taxon>Actinomycetes</taxon>
        <taxon>Geodermatophilales</taxon>
        <taxon>Geodermatophilaceae</taxon>
        <taxon>Geodermatophilus</taxon>
    </lineage>
</organism>
<feature type="domain" description="FAD-binding" evidence="2">
    <location>
        <begin position="4"/>
        <end position="340"/>
    </location>
</feature>
<dbReference type="OrthoDB" id="8670884at2"/>
<reference evidence="4" key="1">
    <citation type="submission" date="2016-10" db="EMBL/GenBank/DDBJ databases">
        <authorList>
            <person name="Varghese N."/>
            <person name="Submissions S."/>
        </authorList>
    </citation>
    <scope>NUCLEOTIDE SEQUENCE [LARGE SCALE GENOMIC DNA]</scope>
    <source>
        <strain evidence="4">DSM 44209</strain>
    </source>
</reference>
<dbReference type="InterPro" id="IPR036188">
    <property type="entry name" value="FAD/NAD-bd_sf"/>
</dbReference>
<accession>A0A1I0HX37</accession>
<evidence type="ECO:0000259" key="2">
    <source>
        <dbReference type="Pfam" id="PF01494"/>
    </source>
</evidence>
<dbReference type="Gene3D" id="3.50.50.60">
    <property type="entry name" value="FAD/NAD(P)-binding domain"/>
    <property type="match status" value="1"/>
</dbReference>
<gene>
    <name evidence="3" type="ORF">SAMN04488546_4101</name>
</gene>
<evidence type="ECO:0000313" key="4">
    <source>
        <dbReference type="Proteomes" id="UP000198507"/>
    </source>
</evidence>
<dbReference type="PANTHER" id="PTHR43476:SF3">
    <property type="entry name" value="FAD-BINDING MONOOXYGENASE"/>
    <property type="match status" value="1"/>
</dbReference>